<dbReference type="SUPFAM" id="SSF53697">
    <property type="entry name" value="SIS domain"/>
    <property type="match status" value="1"/>
</dbReference>
<dbReference type="InterPro" id="IPR035461">
    <property type="entry name" value="GmhA/DiaA"/>
</dbReference>
<dbReference type="Proteomes" id="UP000503264">
    <property type="component" value="Chromosome"/>
</dbReference>
<proteinExistence type="predicted"/>
<gene>
    <name evidence="2" type="ORF">CMUC_0599</name>
</gene>
<evidence type="ECO:0000313" key="3">
    <source>
        <dbReference type="Proteomes" id="UP000503264"/>
    </source>
</evidence>
<dbReference type="CDD" id="cd05006">
    <property type="entry name" value="SIS_GmhA"/>
    <property type="match status" value="1"/>
</dbReference>
<dbReference type="InterPro" id="IPR050099">
    <property type="entry name" value="SIS_GmhA/DiaA_subfam"/>
</dbReference>
<feature type="domain" description="SIS" evidence="1">
    <location>
        <begin position="1"/>
        <end position="107"/>
    </location>
</feature>
<dbReference type="InterPro" id="IPR046348">
    <property type="entry name" value="SIS_dom_sf"/>
</dbReference>
<dbReference type="AlphaFoldDB" id="A0A6G5QFM5"/>
<dbReference type="InterPro" id="IPR001347">
    <property type="entry name" value="SIS_dom"/>
</dbReference>
<evidence type="ECO:0000313" key="2">
    <source>
        <dbReference type="EMBL" id="QCD44399.1"/>
    </source>
</evidence>
<accession>A0A6G5QFM5</accession>
<dbReference type="PROSITE" id="PS51464">
    <property type="entry name" value="SIS"/>
    <property type="match status" value="1"/>
</dbReference>
<dbReference type="PANTHER" id="PTHR30390">
    <property type="entry name" value="SEDOHEPTULOSE 7-PHOSPHATE ISOMERASE / DNAA INITIATOR-ASSOCIATING FACTOR FOR REPLICATION INITIATION"/>
    <property type="match status" value="1"/>
</dbReference>
<name>A0A6G5QFM5_9BACT</name>
<reference evidence="2 3" key="1">
    <citation type="submission" date="2016-07" db="EMBL/GenBank/DDBJ databases">
        <title>Comparative genomics of the Campylobacter concisus group.</title>
        <authorList>
            <person name="Miller W.G."/>
            <person name="Yee E."/>
            <person name="Chapman M.H."/>
            <person name="Huynh S."/>
            <person name="Bono J.L."/>
            <person name="On S.L.W."/>
            <person name="StLeger J."/>
            <person name="Foster G."/>
            <person name="Parker C.T."/>
        </authorList>
    </citation>
    <scope>NUCLEOTIDE SEQUENCE [LARGE SCALE GENOMIC DNA]</scope>
    <source>
        <strain evidence="2 3">CCUG 21559</strain>
    </source>
</reference>
<evidence type="ECO:0000259" key="1">
    <source>
        <dbReference type="PROSITE" id="PS51464"/>
    </source>
</evidence>
<keyword evidence="2" id="KW-0413">Isomerase</keyword>
<protein>
    <submittedName>
        <fullName evidence="2">Phosphoheptose isomerase</fullName>
    </submittedName>
</protein>
<dbReference type="Gene3D" id="3.40.50.10490">
    <property type="entry name" value="Glucose-6-phosphate isomerase like protein, domain 1"/>
    <property type="match status" value="1"/>
</dbReference>
<sequence length="107" mass="11787">MVFRKFPYRNDYGYDIVFSRQTQALARNGDLLVAISTSGNSKNVLNAIEVAKKLGVKTLGLSGKGGGVMNEMCELNLVIPTNDTPRIQEMHILCIHTICQAVDEAMK</sequence>
<dbReference type="GO" id="GO:0097367">
    <property type="term" value="F:carbohydrate derivative binding"/>
    <property type="evidence" value="ECO:0007669"/>
    <property type="project" value="InterPro"/>
</dbReference>
<organism evidence="2 3">
    <name type="scientific">Campylobacter mucosalis CCUG 21559</name>
    <dbReference type="NCBI Taxonomy" id="1032067"/>
    <lineage>
        <taxon>Bacteria</taxon>
        <taxon>Pseudomonadati</taxon>
        <taxon>Campylobacterota</taxon>
        <taxon>Epsilonproteobacteria</taxon>
        <taxon>Campylobacterales</taxon>
        <taxon>Campylobacteraceae</taxon>
        <taxon>Campylobacter</taxon>
    </lineage>
</organism>
<dbReference type="GO" id="GO:0016853">
    <property type="term" value="F:isomerase activity"/>
    <property type="evidence" value="ECO:0007669"/>
    <property type="project" value="UniProtKB-KW"/>
</dbReference>
<dbReference type="GO" id="GO:1901135">
    <property type="term" value="P:carbohydrate derivative metabolic process"/>
    <property type="evidence" value="ECO:0007669"/>
    <property type="project" value="InterPro"/>
</dbReference>
<keyword evidence="3" id="KW-1185">Reference proteome</keyword>
<dbReference type="Pfam" id="PF01380">
    <property type="entry name" value="SIS"/>
    <property type="match status" value="1"/>
</dbReference>
<dbReference type="EMBL" id="CP012542">
    <property type="protein sequence ID" value="QCD44399.1"/>
    <property type="molecule type" value="Genomic_DNA"/>
</dbReference>